<dbReference type="InterPro" id="IPR029063">
    <property type="entry name" value="SAM-dependent_MTases_sf"/>
</dbReference>
<dbReference type="EMBL" id="UGTV01000015">
    <property type="protein sequence ID" value="SUC09587.1"/>
    <property type="molecule type" value="Genomic_DNA"/>
</dbReference>
<evidence type="ECO:0000259" key="1">
    <source>
        <dbReference type="Pfam" id="PF10119"/>
    </source>
</evidence>
<dbReference type="Pfam" id="PF10119">
    <property type="entry name" value="MethyTransf_Reg"/>
    <property type="match status" value="1"/>
</dbReference>
<dbReference type="Proteomes" id="UP000254704">
    <property type="component" value="Unassembled WGS sequence"/>
</dbReference>
<evidence type="ECO:0000259" key="2">
    <source>
        <dbReference type="Pfam" id="PF13847"/>
    </source>
</evidence>
<keyword evidence="3" id="KW-0808">Transferase</keyword>
<feature type="domain" description="Methyltransferase regulatory" evidence="1">
    <location>
        <begin position="218"/>
        <end position="302"/>
    </location>
</feature>
<gene>
    <name evidence="3" type="ORF">NCTC11621_00597</name>
</gene>
<dbReference type="PANTHER" id="PTHR43667:SF2">
    <property type="entry name" value="FATTY ACID C-METHYL TRANSFERASE"/>
    <property type="match status" value="1"/>
</dbReference>
<sequence>MEKTDLIKESYNELPYASKGFSHTLPERQKAVLTLLGFKTPDITQANVLEIGCGFGGNIICSAFIHDKAHFIGVDLSETQIEGGRQIVEQLGLNNVELLCQDISYFENLSVKFDYIICHGVFSWVPESVRIKILQLIKSHLAENGSATISYNTYPGWKSLEVLKDMMKFRVNVLEENDHSFSPLEKVAYGKGTAEFLSQYSFGDKQLKESADSLKTKDDHYIYHEYFEEYNHPFYLYDFNRLLEQYGLAHICDSTVGASFPIFKDDNIEEMIDNECGDNHLLKEQYYDYLLNRQFRTSIVTHLENKEKCNISRTIKIEHLNQLHIRASLGSESTSKVALKLKELYPNSINVADFINTYFADHREEGYSSILLEIYNQSIEFYARALEVKCSDKVKLKEKYRKYFEYHLSTDHPMVTLSNFVGNTLVLSNSEMKTILLFDGVLSDSEVEQYLLDKIDEGILSIGKNYEGQDKQQVVRQFVKDVRSFIEANFMND</sequence>
<proteinExistence type="predicted"/>
<dbReference type="AlphaFoldDB" id="A0A379ET79"/>
<dbReference type="Pfam" id="PF13847">
    <property type="entry name" value="Methyltransf_31"/>
    <property type="match status" value="1"/>
</dbReference>
<dbReference type="OrthoDB" id="323463at2"/>
<dbReference type="InterPro" id="IPR025714">
    <property type="entry name" value="Methyltranfer_dom"/>
</dbReference>
<dbReference type="CDD" id="cd02440">
    <property type="entry name" value="AdoMet_MTases"/>
    <property type="match status" value="1"/>
</dbReference>
<feature type="domain" description="Methyltransferase" evidence="2">
    <location>
        <begin position="46"/>
        <end position="152"/>
    </location>
</feature>
<evidence type="ECO:0000313" key="3">
    <source>
        <dbReference type="EMBL" id="SUC09587.1"/>
    </source>
</evidence>
<name>A0A379ET79_9PAST</name>
<evidence type="ECO:0000313" key="4">
    <source>
        <dbReference type="Proteomes" id="UP000254704"/>
    </source>
</evidence>
<organism evidence="3 4">
    <name type="scientific">Pasteurella canis</name>
    <dbReference type="NCBI Taxonomy" id="753"/>
    <lineage>
        <taxon>Bacteria</taxon>
        <taxon>Pseudomonadati</taxon>
        <taxon>Pseudomonadota</taxon>
        <taxon>Gammaproteobacteria</taxon>
        <taxon>Pasteurellales</taxon>
        <taxon>Pasteurellaceae</taxon>
        <taxon>Pasteurella</taxon>
    </lineage>
</organism>
<accession>A0A379ET79</accession>
<protein>
    <submittedName>
        <fullName evidence="3">Methyltransferase type 12 family protein</fullName>
    </submittedName>
</protein>
<reference evidence="3 4" key="1">
    <citation type="submission" date="2018-06" db="EMBL/GenBank/DDBJ databases">
        <authorList>
            <consortium name="Pathogen Informatics"/>
            <person name="Doyle S."/>
        </authorList>
    </citation>
    <scope>NUCLEOTIDE SEQUENCE [LARGE SCALE GENOMIC DNA]</scope>
    <source>
        <strain evidence="3 4">NCTC11621</strain>
    </source>
</reference>
<dbReference type="InterPro" id="IPR018773">
    <property type="entry name" value="MeTrfase_reg_dom_prd"/>
</dbReference>
<dbReference type="RefSeq" id="WP_115322537.1">
    <property type="nucleotide sequence ID" value="NZ_CP083396.1"/>
</dbReference>
<keyword evidence="3" id="KW-0489">Methyltransferase</keyword>
<dbReference type="SUPFAM" id="SSF53335">
    <property type="entry name" value="S-adenosyl-L-methionine-dependent methyltransferases"/>
    <property type="match status" value="1"/>
</dbReference>
<dbReference type="Gene3D" id="3.40.50.150">
    <property type="entry name" value="Vaccinia Virus protein VP39"/>
    <property type="match status" value="1"/>
</dbReference>
<dbReference type="GO" id="GO:0032259">
    <property type="term" value="P:methylation"/>
    <property type="evidence" value="ECO:0007669"/>
    <property type="project" value="UniProtKB-KW"/>
</dbReference>
<dbReference type="InterPro" id="IPR050723">
    <property type="entry name" value="CFA/CMAS"/>
</dbReference>
<dbReference type="PANTHER" id="PTHR43667">
    <property type="entry name" value="CYCLOPROPANE-FATTY-ACYL-PHOSPHOLIPID SYNTHASE"/>
    <property type="match status" value="1"/>
</dbReference>
<dbReference type="GO" id="GO:0008168">
    <property type="term" value="F:methyltransferase activity"/>
    <property type="evidence" value="ECO:0007669"/>
    <property type="project" value="UniProtKB-KW"/>
</dbReference>